<dbReference type="PANTHER" id="PTHR43490">
    <property type="entry name" value="(+)-NEOMENTHOL DEHYDROGENASE"/>
    <property type="match status" value="1"/>
</dbReference>
<dbReference type="Pfam" id="PF00106">
    <property type="entry name" value="adh_short"/>
    <property type="match status" value="1"/>
</dbReference>
<comment type="similarity">
    <text evidence="1 4">Belongs to the short-chain dehydrogenases/reductases (SDR) family.</text>
</comment>
<name>A0ABT8RG00_9BACT</name>
<dbReference type="InterPro" id="IPR036291">
    <property type="entry name" value="NAD(P)-bd_dom_sf"/>
</dbReference>
<accession>A0ABT8RG00</accession>
<protein>
    <submittedName>
        <fullName evidence="5">SDR family oxidoreductase</fullName>
    </submittedName>
</protein>
<dbReference type="InterPro" id="IPR045313">
    <property type="entry name" value="CBR1-like"/>
</dbReference>
<gene>
    <name evidence="5" type="ORF">Q0590_25835</name>
</gene>
<comment type="caution">
    <text evidence="5">The sequence shown here is derived from an EMBL/GenBank/DDBJ whole genome shotgun (WGS) entry which is preliminary data.</text>
</comment>
<sequence>MKSVLVTGANKGIGLETAKQLLQKGFHVYLGSRDVENGWEAVEKLKAEGLTSVEAVQLDVTDENSVKAAREAIGKKTDVLDVLINNAGINGGPPPYSALGASSDELTAAFNTNVIGVARVTQAFIDLLRKSPQPRIVNVSTSVGSLSLQSNPEWPVYNYAKFAVYASSKAALNMYTIHLAYELRGTPFKVNAVCPGYTKTDFTGHNGADVEVAGRRIVKYALIGQEGPTGKFFSEETNPETGEIPW</sequence>
<dbReference type="SUPFAM" id="SSF51735">
    <property type="entry name" value="NAD(P)-binding Rossmann-fold domains"/>
    <property type="match status" value="1"/>
</dbReference>
<evidence type="ECO:0000256" key="1">
    <source>
        <dbReference type="ARBA" id="ARBA00006484"/>
    </source>
</evidence>
<dbReference type="Proteomes" id="UP001168528">
    <property type="component" value="Unassembled WGS sequence"/>
</dbReference>
<evidence type="ECO:0000256" key="2">
    <source>
        <dbReference type="ARBA" id="ARBA00022857"/>
    </source>
</evidence>
<dbReference type="Gene3D" id="3.40.50.720">
    <property type="entry name" value="NAD(P)-binding Rossmann-like Domain"/>
    <property type="match status" value="1"/>
</dbReference>
<dbReference type="InterPro" id="IPR020904">
    <property type="entry name" value="Sc_DH/Rdtase_CS"/>
</dbReference>
<keyword evidence="3" id="KW-0560">Oxidoreductase</keyword>
<evidence type="ECO:0000313" key="5">
    <source>
        <dbReference type="EMBL" id="MDO1449725.1"/>
    </source>
</evidence>
<keyword evidence="2" id="KW-0521">NADP</keyword>
<dbReference type="CDD" id="cd05324">
    <property type="entry name" value="carb_red_PTCR-like_SDR_c"/>
    <property type="match status" value="1"/>
</dbReference>
<dbReference type="PANTHER" id="PTHR43490:SF99">
    <property type="entry name" value="SHORT-CHAIN DEHYDROGENASE_REDUCTASE"/>
    <property type="match status" value="1"/>
</dbReference>
<evidence type="ECO:0000313" key="6">
    <source>
        <dbReference type="Proteomes" id="UP001168528"/>
    </source>
</evidence>
<evidence type="ECO:0000256" key="3">
    <source>
        <dbReference type="ARBA" id="ARBA00023002"/>
    </source>
</evidence>
<reference evidence="5" key="1">
    <citation type="submission" date="2023-07" db="EMBL/GenBank/DDBJ databases">
        <title>The genome sequence of Rhodocytophaga aerolata KACC 12507.</title>
        <authorList>
            <person name="Zhang X."/>
        </authorList>
    </citation>
    <scope>NUCLEOTIDE SEQUENCE</scope>
    <source>
        <strain evidence="5">KACC 12507</strain>
    </source>
</reference>
<proteinExistence type="inferred from homology"/>
<keyword evidence="6" id="KW-1185">Reference proteome</keyword>
<dbReference type="PRINTS" id="PR00080">
    <property type="entry name" value="SDRFAMILY"/>
</dbReference>
<dbReference type="PROSITE" id="PS00061">
    <property type="entry name" value="ADH_SHORT"/>
    <property type="match status" value="1"/>
</dbReference>
<dbReference type="InterPro" id="IPR002347">
    <property type="entry name" value="SDR_fam"/>
</dbReference>
<dbReference type="RefSeq" id="WP_302040528.1">
    <property type="nucleotide sequence ID" value="NZ_JAUKPO010000021.1"/>
</dbReference>
<dbReference type="EMBL" id="JAUKPO010000021">
    <property type="protein sequence ID" value="MDO1449725.1"/>
    <property type="molecule type" value="Genomic_DNA"/>
</dbReference>
<dbReference type="PRINTS" id="PR00081">
    <property type="entry name" value="GDHRDH"/>
</dbReference>
<evidence type="ECO:0000256" key="4">
    <source>
        <dbReference type="RuleBase" id="RU000363"/>
    </source>
</evidence>
<organism evidence="5 6">
    <name type="scientific">Rhodocytophaga aerolata</name>
    <dbReference type="NCBI Taxonomy" id="455078"/>
    <lineage>
        <taxon>Bacteria</taxon>
        <taxon>Pseudomonadati</taxon>
        <taxon>Bacteroidota</taxon>
        <taxon>Cytophagia</taxon>
        <taxon>Cytophagales</taxon>
        <taxon>Rhodocytophagaceae</taxon>
        <taxon>Rhodocytophaga</taxon>
    </lineage>
</organism>